<accession>A0A0A9ELM5</accession>
<organism evidence="1">
    <name type="scientific">Arundo donax</name>
    <name type="common">Giant reed</name>
    <name type="synonym">Donax arundinaceus</name>
    <dbReference type="NCBI Taxonomy" id="35708"/>
    <lineage>
        <taxon>Eukaryota</taxon>
        <taxon>Viridiplantae</taxon>
        <taxon>Streptophyta</taxon>
        <taxon>Embryophyta</taxon>
        <taxon>Tracheophyta</taxon>
        <taxon>Spermatophyta</taxon>
        <taxon>Magnoliopsida</taxon>
        <taxon>Liliopsida</taxon>
        <taxon>Poales</taxon>
        <taxon>Poaceae</taxon>
        <taxon>PACMAD clade</taxon>
        <taxon>Arundinoideae</taxon>
        <taxon>Arundineae</taxon>
        <taxon>Arundo</taxon>
    </lineage>
</organism>
<sequence length="57" mass="6187">MHAPPVLNSNVAKVQQYCTSILVLPHPGECVLSEDEVSPIAGPRVGDHNCHTIWRAV</sequence>
<dbReference type="AlphaFoldDB" id="A0A0A9ELM5"/>
<proteinExistence type="predicted"/>
<name>A0A0A9ELM5_ARUDO</name>
<protein>
    <submittedName>
        <fullName evidence="1">Uncharacterized protein</fullName>
    </submittedName>
</protein>
<reference evidence="1" key="2">
    <citation type="journal article" date="2015" name="Data Brief">
        <title>Shoot transcriptome of the giant reed, Arundo donax.</title>
        <authorList>
            <person name="Barrero R.A."/>
            <person name="Guerrero F.D."/>
            <person name="Moolhuijzen P."/>
            <person name="Goolsby J.A."/>
            <person name="Tidwell J."/>
            <person name="Bellgard S.E."/>
            <person name="Bellgard M.I."/>
        </authorList>
    </citation>
    <scope>NUCLEOTIDE SEQUENCE</scope>
    <source>
        <tissue evidence="1">Shoot tissue taken approximately 20 cm above the soil surface</tissue>
    </source>
</reference>
<reference evidence="1" key="1">
    <citation type="submission" date="2014-09" db="EMBL/GenBank/DDBJ databases">
        <authorList>
            <person name="Magalhaes I.L.F."/>
            <person name="Oliveira U."/>
            <person name="Santos F.R."/>
            <person name="Vidigal T.H.D.A."/>
            <person name="Brescovit A.D."/>
            <person name="Santos A.J."/>
        </authorList>
    </citation>
    <scope>NUCLEOTIDE SEQUENCE</scope>
    <source>
        <tissue evidence="1">Shoot tissue taken approximately 20 cm above the soil surface</tissue>
    </source>
</reference>
<dbReference type="EMBL" id="GBRH01196889">
    <property type="protein sequence ID" value="JAE01007.1"/>
    <property type="molecule type" value="Transcribed_RNA"/>
</dbReference>
<evidence type="ECO:0000313" key="1">
    <source>
        <dbReference type="EMBL" id="JAE01007.1"/>
    </source>
</evidence>